<comment type="similarity">
    <text evidence="1">Belongs to the AfsR/DnrI/RedD regulatory family.</text>
</comment>
<dbReference type="InterPro" id="IPR001789">
    <property type="entry name" value="Sig_transdc_resp-reg_receiver"/>
</dbReference>
<dbReference type="InterPro" id="IPR005158">
    <property type="entry name" value="BTAD"/>
</dbReference>
<keyword evidence="9" id="KW-1185">Reference proteome</keyword>
<keyword evidence="5" id="KW-0804">Transcription</keyword>
<dbReference type="InterPro" id="IPR016032">
    <property type="entry name" value="Sig_transdc_resp-reg_C-effctor"/>
</dbReference>
<dbReference type="RefSeq" id="WP_210091208.1">
    <property type="nucleotide sequence ID" value="NZ_JAGGKG010000030.1"/>
</dbReference>
<dbReference type="InterPro" id="IPR011990">
    <property type="entry name" value="TPR-like_helical_dom_sf"/>
</dbReference>
<dbReference type="SMART" id="SM00862">
    <property type="entry name" value="Trans_reg_C"/>
    <property type="match status" value="1"/>
</dbReference>
<dbReference type="PANTHER" id="PTHR35807">
    <property type="entry name" value="TRANSCRIPTIONAL REGULATOR REDD-RELATED"/>
    <property type="match status" value="1"/>
</dbReference>
<organism evidence="8 9">
    <name type="scientific">Paenibacillus turicensis</name>
    <dbReference type="NCBI Taxonomy" id="160487"/>
    <lineage>
        <taxon>Bacteria</taxon>
        <taxon>Bacillati</taxon>
        <taxon>Bacillota</taxon>
        <taxon>Bacilli</taxon>
        <taxon>Bacillales</taxon>
        <taxon>Paenibacillaceae</taxon>
        <taxon>Paenibacillus</taxon>
    </lineage>
</organism>
<evidence type="ECO:0000256" key="5">
    <source>
        <dbReference type="ARBA" id="ARBA00023163"/>
    </source>
</evidence>
<dbReference type="InterPro" id="IPR001867">
    <property type="entry name" value="OmpR/PhoB-type_DNA-bd"/>
</dbReference>
<dbReference type="SUPFAM" id="SSF52172">
    <property type="entry name" value="CheY-like"/>
    <property type="match status" value="1"/>
</dbReference>
<evidence type="ECO:0000256" key="2">
    <source>
        <dbReference type="ARBA" id="ARBA00023012"/>
    </source>
</evidence>
<dbReference type="Gene3D" id="1.25.40.10">
    <property type="entry name" value="Tetratricopeptide repeat domain"/>
    <property type="match status" value="1"/>
</dbReference>
<dbReference type="Pfam" id="PF00486">
    <property type="entry name" value="Trans_reg_C"/>
    <property type="match status" value="1"/>
</dbReference>
<evidence type="ECO:0000313" key="8">
    <source>
        <dbReference type="EMBL" id="MBP1907634.1"/>
    </source>
</evidence>
<evidence type="ECO:0000259" key="7">
    <source>
        <dbReference type="PROSITE" id="PS50110"/>
    </source>
</evidence>
<dbReference type="Gene3D" id="3.40.50.2300">
    <property type="match status" value="1"/>
</dbReference>
<reference evidence="8 9" key="1">
    <citation type="submission" date="2021-03" db="EMBL/GenBank/DDBJ databases">
        <title>Genomic Encyclopedia of Type Strains, Phase IV (KMG-IV): sequencing the most valuable type-strain genomes for metagenomic binning, comparative biology and taxonomic classification.</title>
        <authorList>
            <person name="Goeker M."/>
        </authorList>
    </citation>
    <scope>NUCLEOTIDE SEQUENCE [LARGE SCALE GENOMIC DNA]</scope>
    <source>
        <strain evidence="8 9">DSM 14349</strain>
    </source>
</reference>
<dbReference type="PROSITE" id="PS50110">
    <property type="entry name" value="RESPONSE_REGULATORY"/>
    <property type="match status" value="1"/>
</dbReference>
<keyword evidence="3" id="KW-0805">Transcription regulation</keyword>
<dbReference type="SMART" id="SM01043">
    <property type="entry name" value="BTAD"/>
    <property type="match status" value="1"/>
</dbReference>
<keyword evidence="2" id="KW-0902">Two-component regulatory system</keyword>
<protein>
    <submittedName>
        <fullName evidence="8">Two-component SAPR family response regulator</fullName>
    </submittedName>
</protein>
<keyword evidence="6" id="KW-0597">Phosphoprotein</keyword>
<accession>A0ABS4FYT3</accession>
<dbReference type="SUPFAM" id="SSF48452">
    <property type="entry name" value="TPR-like"/>
    <property type="match status" value="1"/>
</dbReference>
<dbReference type="SUPFAM" id="SSF46894">
    <property type="entry name" value="C-terminal effector domain of the bipartite response regulators"/>
    <property type="match status" value="1"/>
</dbReference>
<evidence type="ECO:0000256" key="1">
    <source>
        <dbReference type="ARBA" id="ARBA00005820"/>
    </source>
</evidence>
<keyword evidence="4" id="KW-0238">DNA-binding</keyword>
<evidence type="ECO:0000313" key="9">
    <source>
        <dbReference type="Proteomes" id="UP001519272"/>
    </source>
</evidence>
<dbReference type="Pfam" id="PF00072">
    <property type="entry name" value="Response_reg"/>
    <property type="match status" value="1"/>
</dbReference>
<feature type="modified residue" description="4-aspartylphosphate" evidence="6">
    <location>
        <position position="53"/>
    </location>
</feature>
<evidence type="ECO:0000256" key="6">
    <source>
        <dbReference type="PROSITE-ProRule" id="PRU00169"/>
    </source>
</evidence>
<comment type="caution">
    <text evidence="8">The sequence shown here is derived from an EMBL/GenBank/DDBJ whole genome shotgun (WGS) entry which is preliminary data.</text>
</comment>
<dbReference type="InterPro" id="IPR011006">
    <property type="entry name" value="CheY-like_superfamily"/>
</dbReference>
<dbReference type="EMBL" id="JAGGKG010000030">
    <property type="protein sequence ID" value="MBP1907634.1"/>
    <property type="molecule type" value="Genomic_DNA"/>
</dbReference>
<dbReference type="InterPro" id="IPR051677">
    <property type="entry name" value="AfsR-DnrI-RedD_regulator"/>
</dbReference>
<evidence type="ECO:0000256" key="3">
    <source>
        <dbReference type="ARBA" id="ARBA00023015"/>
    </source>
</evidence>
<dbReference type="SMART" id="SM00448">
    <property type="entry name" value="REC"/>
    <property type="match status" value="1"/>
</dbReference>
<dbReference type="Pfam" id="PF03704">
    <property type="entry name" value="BTAD"/>
    <property type="match status" value="1"/>
</dbReference>
<dbReference type="Gene3D" id="1.10.10.10">
    <property type="entry name" value="Winged helix-like DNA-binding domain superfamily/Winged helix DNA-binding domain"/>
    <property type="match status" value="1"/>
</dbReference>
<dbReference type="PANTHER" id="PTHR35807:SF2">
    <property type="entry name" value="TRANSCRIPTIONAL ACTIVATOR DOMAIN"/>
    <property type="match status" value="1"/>
</dbReference>
<dbReference type="InterPro" id="IPR036388">
    <property type="entry name" value="WH-like_DNA-bd_sf"/>
</dbReference>
<gene>
    <name evidence="8" type="ORF">J2Z32_004314</name>
</gene>
<evidence type="ECO:0000256" key="4">
    <source>
        <dbReference type="ARBA" id="ARBA00023125"/>
    </source>
</evidence>
<feature type="domain" description="Response regulatory" evidence="7">
    <location>
        <begin position="2"/>
        <end position="116"/>
    </location>
</feature>
<dbReference type="Proteomes" id="UP001519272">
    <property type="component" value="Unassembled WGS sequence"/>
</dbReference>
<proteinExistence type="inferred from homology"/>
<sequence>MKVILVDDEQLALDYLERQLLKIKDINIVGKFTNPHEALEGITQCAPDVVFLDIQLPEMSGIELADLLFERNPNLNIVFVTAYNEFAVKAFEINALDYIVKPVRMERLIKTISRMKEYQHEAPSMVQEETEELRLHVFRQVTLKKVKESPVILQWRTSKAQELFLYLLQHRGQLVRKSSLIDLLWPEHELTKVYSQLYTAIYHIRKTLSPYTGHFQIMNMTEGYCLELRDVTMDVDEWEDFKSQDMPLSPTTLDKYVKMEKLYVGDYLQEYDYWWAEGERERLKKQWLETAYKIANWYMESANEDKAIEYYSKICTSNPLEEYANYALMRLYAAKGQYHLVTRQFEHFKQMLFEDLNEEPSLYIVEWYERWENSAV</sequence>
<name>A0ABS4FYT3_9BACL</name>